<sequence>QTEDYLKHKIRSRPERSDLVNMHILQDSAAEGSIQSTQMKLKRARLADDLNEKIALRPGPLELVEKNIIPVDSAVKEAIKGSDSKSWDEETEYQVPLSRLNSSGSGPTAPLTSPLQDRPPSADGHAPDTAPGQGSQCDSPKQTAGQESPTLPVPSAVKSKSSSDSKNRHKKPKDTKPKVKKLKYHQYIPPDQKAEKSPPPMDSAYARLLQQQQLFLQLQILSQQQQQQQQQQQHFSYPGMHQGQLKQSNEQMVKSSNSSSASVNSTPLSPVKTTFSGQTCVSSIKPGPLPSNLDDLKVSELRQQLRIRGLPVSGTKTALMERLRPFQECSSNAVPNFSEITTVTFPVTPTSTLSSYQSQSSSSMLSNGFYHFGSTSSTPPISPASSDLSVSGSLPDTFNDGPMSSPQFGLQPSPVHGSAEESLMSSMNGGSIQLELEGIDTEKDKMLVEKQKVINELTWKLQQEQRQVEELRMQLQKRKRSNALEEKQQPAQHFFGVPIKQENTVSSCPFASKQMALKGQAGSSDKLSNCGVSQVPHIVNSHCLEPSGQSTITSSTFLSPQCSPQHSPLGAAKSPQHISLPPSPNSHYLLPVSPEGRSGSPPGSSCLRTAPVSVSLDPAGSHRQRGGFSSWPGAAGTGVGTQGLLPPCIDSISLYFPMQMAVQSGQKFSIPSPSFCKSSAALSEVKQPPPYEDAVKQQMTRSQQMDELLDVLIESGEIPANAKEDRSCLQKVPQIMVSTGNSSGSLPKASAPFESVSSAALPFEHCPGSSDTHLEVLLNAHSPLGRVSDMALLKMGAEEPHFEGMMEGFSGKAADELLNSQEILQTPLSPMETQLSPSPAEGSGLQMSFTESPWETMEWLDLTPPSSATGFSSLTPAGPSIFNIDFLDVADLNLNTSMDLHLQQW</sequence>
<proteinExistence type="predicted"/>
<evidence type="ECO:0000256" key="1">
    <source>
        <dbReference type="ARBA" id="ARBA00004123"/>
    </source>
</evidence>
<feature type="region of interest" description="Disordered" evidence="14">
    <location>
        <begin position="375"/>
        <end position="423"/>
    </location>
</feature>
<feature type="compositionally biased region" description="Polar residues" evidence="14">
    <location>
        <begin position="266"/>
        <end position="275"/>
    </location>
</feature>
<feature type="domain" description="SAP" evidence="15">
    <location>
        <begin position="293"/>
        <end position="327"/>
    </location>
</feature>
<keyword evidence="4" id="KW-0832">Ubl conjugation</keyword>
<comment type="subcellular location">
    <subcellularLocation>
        <location evidence="1">Nucleus</location>
    </subcellularLocation>
</comment>
<feature type="compositionally biased region" description="Polar residues" evidence="14">
    <location>
        <begin position="99"/>
        <end position="115"/>
    </location>
</feature>
<dbReference type="Proteomes" id="UP000575029">
    <property type="component" value="Unassembled WGS sequence"/>
</dbReference>
<dbReference type="Gene3D" id="6.10.150.10">
    <property type="match status" value="1"/>
</dbReference>
<feature type="compositionally biased region" description="Polar residues" evidence="14">
    <location>
        <begin position="387"/>
        <end position="410"/>
    </location>
</feature>
<reference evidence="16 17" key="1">
    <citation type="submission" date="2019-09" db="EMBL/GenBank/DDBJ databases">
        <title>Bird 10,000 Genomes (B10K) Project - Family phase.</title>
        <authorList>
            <person name="Zhang G."/>
        </authorList>
    </citation>
    <scope>NUCLEOTIDE SEQUENCE [LARGE SCALE GENOMIC DNA]</scope>
    <source>
        <strain evidence="16">B10K-DU-029-50</strain>
        <tissue evidence="16">Heart</tissue>
    </source>
</reference>
<dbReference type="InterPro" id="IPR004018">
    <property type="entry name" value="RPEL_repeat"/>
</dbReference>
<dbReference type="GO" id="GO:0055007">
    <property type="term" value="P:cardiac muscle cell differentiation"/>
    <property type="evidence" value="ECO:0007669"/>
    <property type="project" value="TreeGrafter"/>
</dbReference>
<feature type="region of interest" description="Disordered" evidence="14">
    <location>
        <begin position="231"/>
        <end position="275"/>
    </location>
</feature>
<feature type="repeat" description="RPEL" evidence="12">
    <location>
        <begin position="4"/>
        <end position="29"/>
    </location>
</feature>
<dbReference type="GO" id="GO:0051145">
    <property type="term" value="P:smooth muscle cell differentiation"/>
    <property type="evidence" value="ECO:0007669"/>
    <property type="project" value="TreeGrafter"/>
</dbReference>
<dbReference type="PANTHER" id="PTHR22793:SF11">
    <property type="entry name" value="MYOCARDIN"/>
    <property type="match status" value="1"/>
</dbReference>
<dbReference type="SUPFAM" id="SSF68906">
    <property type="entry name" value="SAP domain"/>
    <property type="match status" value="1"/>
</dbReference>
<evidence type="ECO:0000256" key="9">
    <source>
        <dbReference type="ARBA" id="ARBA00023242"/>
    </source>
</evidence>
<feature type="compositionally biased region" description="Basic residues" evidence="14">
    <location>
        <begin position="167"/>
        <end position="184"/>
    </location>
</feature>
<feature type="region of interest" description="Disordered" evidence="14">
    <location>
        <begin position="554"/>
        <end position="634"/>
    </location>
</feature>
<evidence type="ECO:0000256" key="2">
    <source>
        <dbReference type="ARBA" id="ARBA00022553"/>
    </source>
</evidence>
<feature type="repeat" description="RPEL" evidence="12">
    <location>
        <begin position="48"/>
        <end position="73"/>
    </location>
</feature>
<evidence type="ECO:0000256" key="14">
    <source>
        <dbReference type="SAM" id="MobiDB-lite"/>
    </source>
</evidence>
<comment type="caution">
    <text evidence="16">The sequence shown here is derived from an EMBL/GenBank/DDBJ whole genome shotgun (WGS) entry which is preliminary data.</text>
</comment>
<gene>
    <name evidence="16" type="primary">Myocd</name>
    <name evidence="16" type="ORF">GRAPIC_R13525</name>
</gene>
<dbReference type="PROSITE" id="PS50800">
    <property type="entry name" value="SAP"/>
    <property type="match status" value="1"/>
</dbReference>
<dbReference type="InterPro" id="IPR003034">
    <property type="entry name" value="SAP_dom"/>
</dbReference>
<feature type="region of interest" description="Disordered" evidence="14">
    <location>
        <begin position="78"/>
        <end position="201"/>
    </location>
</feature>
<dbReference type="GO" id="GO:0051147">
    <property type="term" value="P:regulation of muscle cell differentiation"/>
    <property type="evidence" value="ECO:0007669"/>
    <property type="project" value="UniProtKB-ARBA"/>
</dbReference>
<protein>
    <recommendedName>
        <fullName evidence="11">Myocardin</fullName>
    </recommendedName>
</protein>
<feature type="compositionally biased region" description="Low complexity" evidence="14">
    <location>
        <begin position="255"/>
        <end position="265"/>
    </location>
</feature>
<dbReference type="EMBL" id="VZRM01005235">
    <property type="protein sequence ID" value="NWV38500.1"/>
    <property type="molecule type" value="Genomic_DNA"/>
</dbReference>
<comment type="function">
    <text evidence="10">Smooth muscle cells (SM) and cardiac muscle cells-specific transcriptional factor which uses the canonical single or multiple CArG boxes DNA sequence. Acts as a cofactor of serum response factor (SRF) with the potential to modulate SRF-target genes. Plays a crucial role in cardiogenesis, urinary bladder development, and differentiation of the smooth muscle cell lineage (myogenesis). Positively regulates the transcription of genes involved in vascular smooth muscle contraction.</text>
</comment>
<dbReference type="PROSITE" id="PS51073">
    <property type="entry name" value="RPEL"/>
    <property type="match status" value="2"/>
</dbReference>
<dbReference type="InterPro" id="IPR036361">
    <property type="entry name" value="SAP_dom_sf"/>
</dbReference>
<dbReference type="FunFam" id="1.10.720.30:FF:000008">
    <property type="entry name" value="Myocardin"/>
    <property type="match status" value="1"/>
</dbReference>
<evidence type="ECO:0000259" key="15">
    <source>
        <dbReference type="PROSITE" id="PS50800"/>
    </source>
</evidence>
<dbReference type="Pfam" id="PF02755">
    <property type="entry name" value="RPEL"/>
    <property type="match status" value="2"/>
</dbReference>
<evidence type="ECO:0000256" key="4">
    <source>
        <dbReference type="ARBA" id="ARBA00022843"/>
    </source>
</evidence>
<keyword evidence="5" id="KW-0805">Transcription regulation</keyword>
<accession>A0A7K6EHJ7</accession>
<keyword evidence="8" id="KW-0804">Transcription</keyword>
<dbReference type="GO" id="GO:0003713">
    <property type="term" value="F:transcription coactivator activity"/>
    <property type="evidence" value="ECO:0007669"/>
    <property type="project" value="TreeGrafter"/>
</dbReference>
<feature type="non-terminal residue" evidence="16">
    <location>
        <position position="1"/>
    </location>
</feature>
<evidence type="ECO:0000256" key="3">
    <source>
        <dbReference type="ARBA" id="ARBA00022737"/>
    </source>
</evidence>
<dbReference type="GO" id="GO:0005634">
    <property type="term" value="C:nucleus"/>
    <property type="evidence" value="ECO:0007669"/>
    <property type="project" value="UniProtKB-SubCell"/>
</dbReference>
<evidence type="ECO:0000256" key="11">
    <source>
        <dbReference type="ARBA" id="ARBA00069373"/>
    </source>
</evidence>
<name>A0A7K6EHJ7_9PASS</name>
<keyword evidence="17" id="KW-1185">Reference proteome</keyword>
<keyword evidence="6 13" id="KW-0175">Coiled coil</keyword>
<dbReference type="Gene3D" id="1.10.720.30">
    <property type="entry name" value="SAP domain"/>
    <property type="match status" value="1"/>
</dbReference>
<dbReference type="GO" id="GO:0045944">
    <property type="term" value="P:positive regulation of transcription by RNA polymerase II"/>
    <property type="evidence" value="ECO:0007669"/>
    <property type="project" value="UniProtKB-ARBA"/>
</dbReference>
<feature type="coiled-coil region" evidence="13">
    <location>
        <begin position="447"/>
        <end position="488"/>
    </location>
</feature>
<evidence type="ECO:0000256" key="7">
    <source>
        <dbReference type="ARBA" id="ARBA00023159"/>
    </source>
</evidence>
<dbReference type="SMART" id="SM00707">
    <property type="entry name" value="RPEL"/>
    <property type="match status" value="2"/>
</dbReference>
<evidence type="ECO:0000256" key="6">
    <source>
        <dbReference type="ARBA" id="ARBA00023054"/>
    </source>
</evidence>
<evidence type="ECO:0000256" key="10">
    <source>
        <dbReference type="ARBA" id="ARBA00057404"/>
    </source>
</evidence>
<feature type="compositionally biased region" description="Polar residues" evidence="14">
    <location>
        <begin position="554"/>
        <end position="566"/>
    </location>
</feature>
<dbReference type="InterPro" id="IPR043451">
    <property type="entry name" value="Myocardin-like"/>
</dbReference>
<dbReference type="AlphaFoldDB" id="A0A7K6EHJ7"/>
<organism evidence="16 17">
    <name type="scientific">Grantiella picta</name>
    <dbReference type="NCBI Taxonomy" id="266360"/>
    <lineage>
        <taxon>Eukaryota</taxon>
        <taxon>Metazoa</taxon>
        <taxon>Chordata</taxon>
        <taxon>Craniata</taxon>
        <taxon>Vertebrata</taxon>
        <taxon>Euteleostomi</taxon>
        <taxon>Archelosauria</taxon>
        <taxon>Archosauria</taxon>
        <taxon>Dinosauria</taxon>
        <taxon>Saurischia</taxon>
        <taxon>Theropoda</taxon>
        <taxon>Coelurosauria</taxon>
        <taxon>Aves</taxon>
        <taxon>Neognathae</taxon>
        <taxon>Neoaves</taxon>
        <taxon>Telluraves</taxon>
        <taxon>Australaves</taxon>
        <taxon>Passeriformes</taxon>
        <taxon>Meliphagoidea</taxon>
        <taxon>Meliphagidae</taxon>
        <taxon>Grantiella</taxon>
    </lineage>
</organism>
<keyword evidence="2" id="KW-0597">Phosphoprotein</keyword>
<evidence type="ECO:0000256" key="13">
    <source>
        <dbReference type="SAM" id="Coils"/>
    </source>
</evidence>
<evidence type="ECO:0000256" key="8">
    <source>
        <dbReference type="ARBA" id="ARBA00023163"/>
    </source>
</evidence>
<feature type="compositionally biased region" description="Polar residues" evidence="14">
    <location>
        <begin position="132"/>
        <end position="149"/>
    </location>
</feature>
<evidence type="ECO:0000313" key="17">
    <source>
        <dbReference type="Proteomes" id="UP000575029"/>
    </source>
</evidence>
<dbReference type="SMART" id="SM00513">
    <property type="entry name" value="SAP"/>
    <property type="match status" value="1"/>
</dbReference>
<evidence type="ECO:0000256" key="5">
    <source>
        <dbReference type="ARBA" id="ARBA00023015"/>
    </source>
</evidence>
<feature type="compositionally biased region" description="Low complexity" evidence="14">
    <location>
        <begin position="375"/>
        <end position="386"/>
    </location>
</feature>
<feature type="compositionally biased region" description="Low complexity" evidence="14">
    <location>
        <begin position="593"/>
        <end position="605"/>
    </location>
</feature>
<keyword evidence="7" id="KW-0010">Activator</keyword>
<evidence type="ECO:0000313" key="16">
    <source>
        <dbReference type="EMBL" id="NWV38500.1"/>
    </source>
</evidence>
<dbReference type="Pfam" id="PF02037">
    <property type="entry name" value="SAP"/>
    <property type="match status" value="1"/>
</dbReference>
<feature type="compositionally biased region" description="Polar residues" evidence="14">
    <location>
        <begin position="244"/>
        <end position="254"/>
    </location>
</feature>
<feature type="non-terminal residue" evidence="16">
    <location>
        <position position="905"/>
    </location>
</feature>
<feature type="compositionally biased region" description="Basic and acidic residues" evidence="14">
    <location>
        <begin position="78"/>
        <end position="88"/>
    </location>
</feature>
<keyword evidence="3" id="KW-0677">Repeat</keyword>
<evidence type="ECO:0000256" key="12">
    <source>
        <dbReference type="PROSITE-ProRule" id="PRU00401"/>
    </source>
</evidence>
<dbReference type="PANTHER" id="PTHR22793">
    <property type="entry name" value="MYOCARDIN-RELATED TRANSCRIPTION FACTOR-RELATED"/>
    <property type="match status" value="1"/>
</dbReference>
<keyword evidence="9" id="KW-0539">Nucleus</keyword>